<reference evidence="3" key="2">
    <citation type="submission" date="2022-08" db="UniProtKB">
        <authorList>
            <consortium name="EnsemblMetazoa"/>
        </authorList>
    </citation>
    <scope>IDENTIFICATION</scope>
    <source>
        <strain evidence="3">STECLA/ALBI9_A</strain>
    </source>
</reference>
<accession>A0A182FFE9</accession>
<dbReference type="EnsemblMetazoa" id="AALB005241-RA">
    <property type="protein sequence ID" value="AALB005241-PA"/>
    <property type="gene ID" value="AALB005241"/>
</dbReference>
<dbReference type="AlphaFoldDB" id="A0A182FFE9"/>
<dbReference type="VEuPathDB" id="VectorBase:AALB005241"/>
<feature type="chain" id="PRO_5043915554" evidence="2">
    <location>
        <begin position="22"/>
        <end position="180"/>
    </location>
</feature>
<evidence type="ECO:0000256" key="2">
    <source>
        <dbReference type="SAM" id="SignalP"/>
    </source>
</evidence>
<evidence type="ECO:0000313" key="4">
    <source>
        <dbReference type="Proteomes" id="UP000069272"/>
    </source>
</evidence>
<sequence length="180" mass="19880">MASFSLQMLLAMALAVSCVRALGDTYHQMYEPDSNEEEYSLPGILGTHSGERQNTVRSIYAPYTHDLKPALGECGDCGFVIVEKRHHYCIPGKSVIKVLRRKPTCNCKPTVGGSNSYYGSESNLAPHYELPPKGSDPVFRMLRGLMEKRENADSGTVGLDKSSTPQYRTLDASTAPRNYN</sequence>
<dbReference type="Proteomes" id="UP000069272">
    <property type="component" value="Chromosome 3L"/>
</dbReference>
<protein>
    <submittedName>
        <fullName evidence="3">Uncharacterized protein</fullName>
    </submittedName>
</protein>
<proteinExistence type="predicted"/>
<name>A0A182FFE9_ANOAL</name>
<keyword evidence="4" id="KW-1185">Reference proteome</keyword>
<feature type="signal peptide" evidence="2">
    <location>
        <begin position="1"/>
        <end position="21"/>
    </location>
</feature>
<keyword evidence="2" id="KW-0732">Signal</keyword>
<feature type="compositionally biased region" description="Polar residues" evidence="1">
    <location>
        <begin position="161"/>
        <end position="180"/>
    </location>
</feature>
<evidence type="ECO:0000256" key="1">
    <source>
        <dbReference type="SAM" id="MobiDB-lite"/>
    </source>
</evidence>
<reference evidence="3 4" key="1">
    <citation type="journal article" date="2017" name="G3 (Bethesda)">
        <title>The Physical Genome Mapping of Anopheles albimanus Corrected Scaffold Misassemblies and Identified Interarm Rearrangements in Genus Anopheles.</title>
        <authorList>
            <person name="Artemov G.N."/>
            <person name="Peery A.N."/>
            <person name="Jiang X."/>
            <person name="Tu Z."/>
            <person name="Stegniy V.N."/>
            <person name="Sharakhova M.V."/>
            <person name="Sharakhov I.V."/>
        </authorList>
    </citation>
    <scope>NUCLEOTIDE SEQUENCE [LARGE SCALE GENOMIC DNA]</scope>
    <source>
        <strain evidence="3 4">ALBI9_A</strain>
    </source>
</reference>
<organism evidence="3 4">
    <name type="scientific">Anopheles albimanus</name>
    <name type="common">New world malaria mosquito</name>
    <dbReference type="NCBI Taxonomy" id="7167"/>
    <lineage>
        <taxon>Eukaryota</taxon>
        <taxon>Metazoa</taxon>
        <taxon>Ecdysozoa</taxon>
        <taxon>Arthropoda</taxon>
        <taxon>Hexapoda</taxon>
        <taxon>Insecta</taxon>
        <taxon>Pterygota</taxon>
        <taxon>Neoptera</taxon>
        <taxon>Endopterygota</taxon>
        <taxon>Diptera</taxon>
        <taxon>Nematocera</taxon>
        <taxon>Culicoidea</taxon>
        <taxon>Culicidae</taxon>
        <taxon>Anophelinae</taxon>
        <taxon>Anopheles</taxon>
    </lineage>
</organism>
<evidence type="ECO:0000313" key="3">
    <source>
        <dbReference type="EnsemblMetazoa" id="AALB005241-PA"/>
    </source>
</evidence>
<feature type="region of interest" description="Disordered" evidence="1">
    <location>
        <begin position="150"/>
        <end position="180"/>
    </location>
</feature>